<feature type="transmembrane region" description="Helical" evidence="6">
    <location>
        <begin position="216"/>
        <end position="237"/>
    </location>
</feature>
<dbReference type="RefSeq" id="WP_160618721.1">
    <property type="nucleotide sequence ID" value="NZ_CP047652.1"/>
</dbReference>
<feature type="transmembrane region" description="Helical" evidence="6">
    <location>
        <begin position="243"/>
        <end position="259"/>
    </location>
</feature>
<feature type="transmembrane region" description="Helical" evidence="6">
    <location>
        <begin position="67"/>
        <end position="87"/>
    </location>
</feature>
<dbReference type="CDD" id="cd17321">
    <property type="entry name" value="MFS_MMR_MDR_like"/>
    <property type="match status" value="1"/>
</dbReference>
<dbReference type="KEGG" id="bomb:GT348_04645"/>
<name>A0A6P1NAG2_9PROT</name>
<evidence type="ECO:0000256" key="5">
    <source>
        <dbReference type="ARBA" id="ARBA00023136"/>
    </source>
</evidence>
<dbReference type="Gene3D" id="1.20.1250.20">
    <property type="entry name" value="MFS general substrate transporter like domains"/>
    <property type="match status" value="1"/>
</dbReference>
<dbReference type="InterPro" id="IPR036259">
    <property type="entry name" value="MFS_trans_sf"/>
</dbReference>
<dbReference type="PRINTS" id="PR01036">
    <property type="entry name" value="TCRTETB"/>
</dbReference>
<feature type="transmembrane region" description="Helical" evidence="6">
    <location>
        <begin position="341"/>
        <end position="362"/>
    </location>
</feature>
<dbReference type="GO" id="GO:0016020">
    <property type="term" value="C:membrane"/>
    <property type="evidence" value="ECO:0007669"/>
    <property type="project" value="UniProtKB-SubCell"/>
</dbReference>
<dbReference type="PANTHER" id="PTHR42718:SF9">
    <property type="entry name" value="MAJOR FACILITATOR SUPERFAMILY MULTIDRUG TRANSPORTER MFSC"/>
    <property type="match status" value="1"/>
</dbReference>
<comment type="subcellular location">
    <subcellularLocation>
        <location evidence="1">Membrane</location>
        <topology evidence="1">Multi-pass membrane protein</topology>
    </subcellularLocation>
</comment>
<organism evidence="8 9">
    <name type="scientific">Aristophania vespae</name>
    <dbReference type="NCBI Taxonomy" id="2697033"/>
    <lineage>
        <taxon>Bacteria</taxon>
        <taxon>Pseudomonadati</taxon>
        <taxon>Pseudomonadota</taxon>
        <taxon>Alphaproteobacteria</taxon>
        <taxon>Acetobacterales</taxon>
        <taxon>Acetobacteraceae</taxon>
        <taxon>Aristophania</taxon>
    </lineage>
</organism>
<dbReference type="InterPro" id="IPR011701">
    <property type="entry name" value="MFS"/>
</dbReference>
<feature type="transmembrane region" description="Helical" evidence="6">
    <location>
        <begin position="184"/>
        <end position="204"/>
    </location>
</feature>
<reference evidence="8 9" key="1">
    <citation type="submission" date="2020-01" db="EMBL/GenBank/DDBJ databases">
        <title>Genome sequencing of strain KACC 21507.</title>
        <authorList>
            <person name="Heo J."/>
            <person name="Kim S.-J."/>
            <person name="Kim J.-S."/>
            <person name="Hong S.-B."/>
            <person name="Kwon S.-W."/>
        </authorList>
    </citation>
    <scope>NUCLEOTIDE SEQUENCE [LARGE SCALE GENOMIC DNA]</scope>
    <source>
        <strain evidence="8 9">KACC 21507</strain>
    </source>
</reference>
<feature type="transmembrane region" description="Helical" evidence="6">
    <location>
        <begin position="433"/>
        <end position="454"/>
    </location>
</feature>
<feature type="transmembrane region" description="Helical" evidence="6">
    <location>
        <begin position="155"/>
        <end position="178"/>
    </location>
</feature>
<feature type="transmembrane region" description="Helical" evidence="6">
    <location>
        <begin position="33"/>
        <end position="55"/>
    </location>
</feature>
<keyword evidence="4 6" id="KW-1133">Transmembrane helix</keyword>
<dbReference type="Gene3D" id="1.20.1720.10">
    <property type="entry name" value="Multidrug resistance protein D"/>
    <property type="match status" value="1"/>
</dbReference>
<keyword evidence="5 6" id="KW-0472">Membrane</keyword>
<feature type="transmembrane region" description="Helical" evidence="6">
    <location>
        <begin position="99"/>
        <end position="118"/>
    </location>
</feature>
<evidence type="ECO:0000256" key="1">
    <source>
        <dbReference type="ARBA" id="ARBA00004141"/>
    </source>
</evidence>
<keyword evidence="2" id="KW-0813">Transport</keyword>
<proteinExistence type="predicted"/>
<sequence>MSSGTADRSLEEEYDPIRHAGLYGIQRVKAMSAVLLALLLSVLDYAIANVALPTIATDLHSDPSRAIWVVNAYQLASLSCLLPLAALGARVGFGRMSQLGIALFIIASVFCALSQNMLELALARALQGVGGSCVMSVNIALVRFIYPHKLLGKGIAINGFFVGLGVALGPTIGSFILSVASWPWIFWVNLPLGGIALILSYMALPQTPRSHVKTDVIGSLLTITSFATLGVGLDGLMHGDFELGISLTSFSLLSWYALLKWQKSHEEPIVPLDLLKRRPFFIACFVSYCGFIASNLYIVAMPFTLAEAFHRNPATVGLLIAPWAVGTASMSFFIGHFSDRFSASLLSSMGLFVTALGFILLWCLPVDASNLDIAWRTLLAGWGFGLFQPPNNRAIMVTAPSGREGGASGMLSVSRLAGQTSGALMVAGLFTVFSHPGFICLGAAAIVALIGAFLSAGRSFFHPRHLPSAP</sequence>
<dbReference type="EMBL" id="CP047652">
    <property type="protein sequence ID" value="QHI95645.1"/>
    <property type="molecule type" value="Genomic_DNA"/>
</dbReference>
<dbReference type="PROSITE" id="PS50850">
    <property type="entry name" value="MFS"/>
    <property type="match status" value="1"/>
</dbReference>
<feature type="transmembrane region" description="Helical" evidence="6">
    <location>
        <begin position="280"/>
        <end position="303"/>
    </location>
</feature>
<keyword evidence="3 6" id="KW-0812">Transmembrane</keyword>
<keyword evidence="9" id="KW-1185">Reference proteome</keyword>
<evidence type="ECO:0000256" key="4">
    <source>
        <dbReference type="ARBA" id="ARBA00022989"/>
    </source>
</evidence>
<feature type="domain" description="Major facilitator superfamily (MFS) profile" evidence="7">
    <location>
        <begin position="30"/>
        <end position="460"/>
    </location>
</feature>
<evidence type="ECO:0000256" key="3">
    <source>
        <dbReference type="ARBA" id="ARBA00022692"/>
    </source>
</evidence>
<evidence type="ECO:0000313" key="8">
    <source>
        <dbReference type="EMBL" id="QHI95645.1"/>
    </source>
</evidence>
<dbReference type="Pfam" id="PF07690">
    <property type="entry name" value="MFS_1"/>
    <property type="match status" value="1"/>
</dbReference>
<dbReference type="InterPro" id="IPR020846">
    <property type="entry name" value="MFS_dom"/>
</dbReference>
<evidence type="ECO:0000256" key="2">
    <source>
        <dbReference type="ARBA" id="ARBA00022448"/>
    </source>
</evidence>
<accession>A0A6P1NAG2</accession>
<dbReference type="SUPFAM" id="SSF103473">
    <property type="entry name" value="MFS general substrate transporter"/>
    <property type="match status" value="1"/>
</dbReference>
<protein>
    <submittedName>
        <fullName evidence="8">MFS transporter</fullName>
    </submittedName>
</protein>
<evidence type="ECO:0000256" key="6">
    <source>
        <dbReference type="SAM" id="Phobius"/>
    </source>
</evidence>
<gene>
    <name evidence="8" type="ORF">GT348_04645</name>
</gene>
<feature type="transmembrane region" description="Helical" evidence="6">
    <location>
        <begin position="124"/>
        <end position="146"/>
    </location>
</feature>
<dbReference type="AlphaFoldDB" id="A0A6P1NAG2"/>
<evidence type="ECO:0000313" key="9">
    <source>
        <dbReference type="Proteomes" id="UP000463975"/>
    </source>
</evidence>
<feature type="transmembrane region" description="Helical" evidence="6">
    <location>
        <begin position="315"/>
        <end position="334"/>
    </location>
</feature>
<dbReference type="Proteomes" id="UP000463975">
    <property type="component" value="Chromosome"/>
</dbReference>
<dbReference type="PANTHER" id="PTHR42718">
    <property type="entry name" value="MAJOR FACILITATOR SUPERFAMILY MULTIDRUG TRANSPORTER MFSC"/>
    <property type="match status" value="1"/>
</dbReference>
<evidence type="ECO:0000259" key="7">
    <source>
        <dbReference type="PROSITE" id="PS50850"/>
    </source>
</evidence>
<dbReference type="GO" id="GO:0022857">
    <property type="term" value="F:transmembrane transporter activity"/>
    <property type="evidence" value="ECO:0007669"/>
    <property type="project" value="InterPro"/>
</dbReference>